<sequence length="275" mass="29324">MKIPQLLLLAALAGCHAGSDPAARAEARLRHEVETAGGFRQVRAAEALGPFAEFPADSESPQVRIGQYRVRIAAGRREYEEVLRRRALDGSAPEQCHALESAAKLAIRFSPEERRQLWDIVNGPDSPAAGYALWLLAANGDAGAARRVTAGLENGGPPALTCAYASAFLPELPEAREMALRRLLEREPADSQLAAFTLWALACHGKAGTDVVRRRLRALPDGTAEKVLRFHLAALGEAGTAEDLAELAGYLDSPEPEIANAAAGAILRITGRAGR</sequence>
<gene>
    <name evidence="1" type="ORF">C8D82_10967</name>
</gene>
<dbReference type="GeneID" id="78294869"/>
<evidence type="ECO:0008006" key="3">
    <source>
        <dbReference type="Google" id="ProtNLM"/>
    </source>
</evidence>
<keyword evidence="2" id="KW-1185">Reference proteome</keyword>
<protein>
    <recommendedName>
        <fullName evidence="3">HEAT repeat protein</fullName>
    </recommendedName>
</protein>
<dbReference type="EMBL" id="QEKH01000009">
    <property type="protein sequence ID" value="PVY43382.1"/>
    <property type="molecule type" value="Genomic_DNA"/>
</dbReference>
<evidence type="ECO:0000313" key="2">
    <source>
        <dbReference type="Proteomes" id="UP000245959"/>
    </source>
</evidence>
<name>A0A2U1B454_9BACT</name>
<dbReference type="Proteomes" id="UP000245959">
    <property type="component" value="Unassembled WGS sequence"/>
</dbReference>
<accession>A0A2U1B454</accession>
<organism evidence="1 2">
    <name type="scientific">Victivallis vadensis</name>
    <dbReference type="NCBI Taxonomy" id="172901"/>
    <lineage>
        <taxon>Bacteria</taxon>
        <taxon>Pseudomonadati</taxon>
        <taxon>Lentisphaerota</taxon>
        <taxon>Lentisphaeria</taxon>
        <taxon>Victivallales</taxon>
        <taxon>Victivallaceae</taxon>
        <taxon>Victivallis</taxon>
    </lineage>
</organism>
<dbReference type="RefSeq" id="WP_116883563.1">
    <property type="nucleotide sequence ID" value="NZ_CALXNT010000117.1"/>
</dbReference>
<proteinExistence type="predicted"/>
<dbReference type="PROSITE" id="PS51257">
    <property type="entry name" value="PROKAR_LIPOPROTEIN"/>
    <property type="match status" value="1"/>
</dbReference>
<evidence type="ECO:0000313" key="1">
    <source>
        <dbReference type="EMBL" id="PVY43382.1"/>
    </source>
</evidence>
<reference evidence="1 2" key="1">
    <citation type="submission" date="2018-04" db="EMBL/GenBank/DDBJ databases">
        <title>Genomic Encyclopedia of Type Strains, Phase IV (KMG-IV): sequencing the most valuable type-strain genomes for metagenomic binning, comparative biology and taxonomic classification.</title>
        <authorList>
            <person name="Goeker M."/>
        </authorList>
    </citation>
    <scope>NUCLEOTIDE SEQUENCE [LARGE SCALE GENOMIC DNA]</scope>
    <source>
        <strain evidence="1 2">DSM 14823</strain>
    </source>
</reference>
<comment type="caution">
    <text evidence="1">The sequence shown here is derived from an EMBL/GenBank/DDBJ whole genome shotgun (WGS) entry which is preliminary data.</text>
</comment>
<dbReference type="AlphaFoldDB" id="A0A2U1B454"/>